<evidence type="ECO:0000313" key="4">
    <source>
        <dbReference type="EMBL" id="CAB4787247.1"/>
    </source>
</evidence>
<organism evidence="3">
    <name type="scientific">freshwater metagenome</name>
    <dbReference type="NCBI Taxonomy" id="449393"/>
    <lineage>
        <taxon>unclassified sequences</taxon>
        <taxon>metagenomes</taxon>
        <taxon>ecological metagenomes</taxon>
    </lineage>
</organism>
<evidence type="ECO:0000313" key="5">
    <source>
        <dbReference type="EMBL" id="CAB4907964.1"/>
    </source>
</evidence>
<evidence type="ECO:0000313" key="6">
    <source>
        <dbReference type="EMBL" id="CAB5043223.1"/>
    </source>
</evidence>
<dbReference type="Gene3D" id="3.40.50.300">
    <property type="entry name" value="P-loop containing nucleotide triphosphate hydrolases"/>
    <property type="match status" value="1"/>
</dbReference>
<dbReference type="Pfam" id="PF00437">
    <property type="entry name" value="T2SSE"/>
    <property type="match status" value="1"/>
</dbReference>
<reference evidence="3" key="1">
    <citation type="submission" date="2020-05" db="EMBL/GenBank/DDBJ databases">
        <authorList>
            <person name="Chiriac C."/>
            <person name="Salcher M."/>
            <person name="Ghai R."/>
            <person name="Kavagutti S V."/>
        </authorList>
    </citation>
    <scope>NUCLEOTIDE SEQUENCE</scope>
</reference>
<dbReference type="PANTHER" id="PTHR30486:SF6">
    <property type="entry name" value="TYPE IV PILUS RETRACTATION ATPASE PILT"/>
    <property type="match status" value="1"/>
</dbReference>
<protein>
    <submittedName>
        <fullName evidence="3">Unannotated protein</fullName>
    </submittedName>
</protein>
<evidence type="ECO:0000259" key="2">
    <source>
        <dbReference type="Pfam" id="PF00437"/>
    </source>
</evidence>
<dbReference type="Gene3D" id="3.30.450.380">
    <property type="match status" value="1"/>
</dbReference>
<dbReference type="InterPro" id="IPR001482">
    <property type="entry name" value="T2SS/T4SS_dom"/>
</dbReference>
<gene>
    <name evidence="3" type="ORF">UFOPK2593_01534</name>
    <name evidence="4" type="ORF">UFOPK2894_01557</name>
    <name evidence="5" type="ORF">UFOPK3492_01311</name>
    <name evidence="6" type="ORF">UFOPK4234_01695</name>
    <name evidence="7" type="ORF">UFOPK4295_01581</name>
</gene>
<dbReference type="InterPro" id="IPR027417">
    <property type="entry name" value="P-loop_NTPase"/>
</dbReference>
<evidence type="ECO:0000256" key="1">
    <source>
        <dbReference type="ARBA" id="ARBA00006611"/>
    </source>
</evidence>
<comment type="similarity">
    <text evidence="1">Belongs to the GSP E family.</text>
</comment>
<dbReference type="EMBL" id="CAFBMD010000149">
    <property type="protein sequence ID" value="CAB4907964.1"/>
    <property type="molecule type" value="Genomic_DNA"/>
</dbReference>
<accession>A0A6J6R2T1</accession>
<dbReference type="SUPFAM" id="SSF52540">
    <property type="entry name" value="P-loop containing nucleoside triphosphate hydrolases"/>
    <property type="match status" value="1"/>
</dbReference>
<dbReference type="AlphaFoldDB" id="A0A6J6R2T1"/>
<dbReference type="EMBL" id="CAFBQF010000129">
    <property type="protein sequence ID" value="CAB5057180.1"/>
    <property type="molecule type" value="Genomic_DNA"/>
</dbReference>
<evidence type="ECO:0000313" key="7">
    <source>
        <dbReference type="EMBL" id="CAB5057180.1"/>
    </source>
</evidence>
<feature type="domain" description="Bacterial type II secretion system protein E" evidence="2">
    <location>
        <begin position="28"/>
        <end position="274"/>
    </location>
</feature>
<proteinExistence type="inferred from homology"/>
<dbReference type="EMBL" id="CAEZXW010000160">
    <property type="protein sequence ID" value="CAB4718271.1"/>
    <property type="molecule type" value="Genomic_DNA"/>
</dbReference>
<dbReference type="PANTHER" id="PTHR30486">
    <property type="entry name" value="TWITCHING MOTILITY PROTEIN PILT"/>
    <property type="match status" value="1"/>
</dbReference>
<dbReference type="EMBL" id="CAEZZQ010000148">
    <property type="protein sequence ID" value="CAB4787247.1"/>
    <property type="molecule type" value="Genomic_DNA"/>
</dbReference>
<sequence length="334" mass="36434">MGGGWLAASGLAGIHHLGMENAELLGELAPLMADATIEEIWINSPTRIFVARAGRPELTPLVMSTQRVTELVERLLLHSHRRVDLSHPFVDATLPDGSRLHVAIPTVTAKHWAINIRKHLVKAHSLADLEKRGVISPDQTAQLLSLIMEGKSILVSGGTHTGKTTMLNALLSESPPDNRVITIEEVFELDPHVRDLVALQTREATHGGEGAIDLRRLVKEALRMRPSRIVVGEVRGAEALDLLIALNAGIPGAASIHANSAEEAIEKLRLLPLLAGENLPLNFINSLIGRVIDAVVHLEIDAESGDRFVSEIMSIDWCDGSMQYSHRRRRSQVS</sequence>
<dbReference type="CDD" id="cd01130">
    <property type="entry name" value="VirB11-like_ATPase"/>
    <property type="match status" value="1"/>
</dbReference>
<name>A0A6J6R2T1_9ZZZZ</name>
<dbReference type="GO" id="GO:0016887">
    <property type="term" value="F:ATP hydrolysis activity"/>
    <property type="evidence" value="ECO:0007669"/>
    <property type="project" value="InterPro"/>
</dbReference>
<dbReference type="InterPro" id="IPR050921">
    <property type="entry name" value="T4SS_GSP_E_ATPase"/>
</dbReference>
<dbReference type="EMBL" id="CAFBQA010000164">
    <property type="protein sequence ID" value="CAB5043223.1"/>
    <property type="molecule type" value="Genomic_DNA"/>
</dbReference>
<evidence type="ECO:0000313" key="3">
    <source>
        <dbReference type="EMBL" id="CAB4718271.1"/>
    </source>
</evidence>